<dbReference type="EMBL" id="FQXD01000004">
    <property type="protein sequence ID" value="SHH13691.1"/>
    <property type="molecule type" value="Genomic_DNA"/>
</dbReference>
<evidence type="ECO:0000256" key="3">
    <source>
        <dbReference type="RuleBase" id="RU000363"/>
    </source>
</evidence>
<dbReference type="InterPro" id="IPR057326">
    <property type="entry name" value="KR_dom"/>
</dbReference>
<evidence type="ECO:0000256" key="1">
    <source>
        <dbReference type="ARBA" id="ARBA00006484"/>
    </source>
</evidence>
<sequence length="301" mass="33256">ERLLLVLEQFQDHGERFFDVLKRFPTCGSDFLMIGICSLNLFFQIDILTIQVIINGEGWLMMGQQIKGKTAYITGAGSGIGRATALALAKEGVHVGFIARTETKLEAVAREVETYGVNTSYAVANIAKLEEVEEAVAKLETSLGSADILINNAGIGAYGDFLEMDPETWKQTIEVNVFGTYHVTRAVLPHMLKKNQGDIIMISSSNGLKGTAGSTSYSASKFAIQGMSEALMQEVRRNNIRVFTLNPSLVATELAFGEKLAEKNDDKYMQPEDLAEYMVAQLKLHPRMFIKQSLQWATNPF</sequence>
<proteinExistence type="inferred from homology"/>
<evidence type="ECO:0000256" key="2">
    <source>
        <dbReference type="ARBA" id="ARBA00023002"/>
    </source>
</evidence>
<keyword evidence="6" id="KW-1185">Reference proteome</keyword>
<protein>
    <submittedName>
        <fullName evidence="5">3-oxoacyl-[acyl-carrier protein] reductase</fullName>
    </submittedName>
</protein>
<dbReference type="PRINTS" id="PR00080">
    <property type="entry name" value="SDRFAMILY"/>
</dbReference>
<evidence type="ECO:0000313" key="5">
    <source>
        <dbReference type="EMBL" id="SHH13691.1"/>
    </source>
</evidence>
<dbReference type="Pfam" id="PF00106">
    <property type="entry name" value="adh_short"/>
    <property type="match status" value="1"/>
</dbReference>
<dbReference type="SMART" id="SM00822">
    <property type="entry name" value="PKS_KR"/>
    <property type="match status" value="1"/>
</dbReference>
<dbReference type="Proteomes" id="UP000184079">
    <property type="component" value="Unassembled WGS sequence"/>
</dbReference>
<reference evidence="6" key="1">
    <citation type="submission" date="2016-11" db="EMBL/GenBank/DDBJ databases">
        <authorList>
            <person name="Varghese N."/>
            <person name="Submissions S."/>
        </authorList>
    </citation>
    <scope>NUCLEOTIDE SEQUENCE [LARGE SCALE GENOMIC DNA]</scope>
    <source>
        <strain evidence="6">CGMCC 1.6496</strain>
    </source>
</reference>
<feature type="non-terminal residue" evidence="5">
    <location>
        <position position="1"/>
    </location>
</feature>
<dbReference type="Gene3D" id="3.40.50.720">
    <property type="entry name" value="NAD(P)-binding Rossmann-like Domain"/>
    <property type="match status" value="1"/>
</dbReference>
<dbReference type="AlphaFoldDB" id="A0A1M5QII7"/>
<comment type="similarity">
    <text evidence="1 3">Belongs to the short-chain dehydrogenases/reductases (SDR) family.</text>
</comment>
<dbReference type="InterPro" id="IPR036291">
    <property type="entry name" value="NAD(P)-bd_dom_sf"/>
</dbReference>
<gene>
    <name evidence="5" type="ORF">SAMN05421807_104147</name>
</gene>
<accession>A0A1M5QII7</accession>
<organism evidence="5 6">
    <name type="scientific">Virgibacillus chiguensis</name>
    <dbReference type="NCBI Taxonomy" id="411959"/>
    <lineage>
        <taxon>Bacteria</taxon>
        <taxon>Bacillati</taxon>
        <taxon>Bacillota</taxon>
        <taxon>Bacilli</taxon>
        <taxon>Bacillales</taxon>
        <taxon>Bacillaceae</taxon>
        <taxon>Virgibacillus</taxon>
    </lineage>
</organism>
<evidence type="ECO:0000259" key="4">
    <source>
        <dbReference type="SMART" id="SM00822"/>
    </source>
</evidence>
<dbReference type="PROSITE" id="PS00061">
    <property type="entry name" value="ADH_SHORT"/>
    <property type="match status" value="1"/>
</dbReference>
<dbReference type="SUPFAM" id="SSF51735">
    <property type="entry name" value="NAD(P)-binding Rossmann-fold domains"/>
    <property type="match status" value="1"/>
</dbReference>
<dbReference type="NCBIfam" id="NF005806">
    <property type="entry name" value="PRK07666.1"/>
    <property type="match status" value="1"/>
</dbReference>
<name>A0A1M5QII7_9BACI</name>
<dbReference type="PANTHER" id="PTHR44196:SF1">
    <property type="entry name" value="DEHYDROGENASE_REDUCTASE SDR FAMILY MEMBER 7B"/>
    <property type="match status" value="1"/>
</dbReference>
<dbReference type="PANTHER" id="PTHR44196">
    <property type="entry name" value="DEHYDROGENASE/REDUCTASE SDR FAMILY MEMBER 7B"/>
    <property type="match status" value="1"/>
</dbReference>
<dbReference type="GO" id="GO:0016491">
    <property type="term" value="F:oxidoreductase activity"/>
    <property type="evidence" value="ECO:0007669"/>
    <property type="project" value="UniProtKB-KW"/>
</dbReference>
<dbReference type="InterPro" id="IPR002347">
    <property type="entry name" value="SDR_fam"/>
</dbReference>
<feature type="domain" description="Ketoreductase" evidence="4">
    <location>
        <begin position="69"/>
        <end position="253"/>
    </location>
</feature>
<dbReference type="PRINTS" id="PR00081">
    <property type="entry name" value="GDHRDH"/>
</dbReference>
<dbReference type="GO" id="GO:0016020">
    <property type="term" value="C:membrane"/>
    <property type="evidence" value="ECO:0007669"/>
    <property type="project" value="TreeGrafter"/>
</dbReference>
<dbReference type="FunFam" id="3.40.50.720:FF:000084">
    <property type="entry name" value="Short-chain dehydrogenase reductase"/>
    <property type="match status" value="1"/>
</dbReference>
<dbReference type="InterPro" id="IPR020904">
    <property type="entry name" value="Sc_DH/Rdtase_CS"/>
</dbReference>
<dbReference type="CDD" id="cd05233">
    <property type="entry name" value="SDR_c"/>
    <property type="match status" value="1"/>
</dbReference>
<dbReference type="PIRSF" id="PIRSF000126">
    <property type="entry name" value="11-beta-HSD1"/>
    <property type="match status" value="1"/>
</dbReference>
<keyword evidence="2" id="KW-0560">Oxidoreductase</keyword>
<evidence type="ECO:0000313" key="6">
    <source>
        <dbReference type="Proteomes" id="UP000184079"/>
    </source>
</evidence>
<dbReference type="GO" id="GO:0008206">
    <property type="term" value="P:bile acid metabolic process"/>
    <property type="evidence" value="ECO:0007669"/>
    <property type="project" value="UniProtKB-ARBA"/>
</dbReference>